<dbReference type="Proteomes" id="UP000003379">
    <property type="component" value="Unassembled WGS sequence"/>
</dbReference>
<dbReference type="InterPro" id="IPR058355">
    <property type="entry name" value="DUF8042"/>
</dbReference>
<evidence type="ECO:0000313" key="2">
    <source>
        <dbReference type="EMBL" id="EHL19935.1"/>
    </source>
</evidence>
<name>G9XAU1_9FIRM</name>
<dbReference type="EMBL" id="AFZG01000013">
    <property type="protein sequence ID" value="EHL19935.1"/>
    <property type="molecule type" value="Genomic_DNA"/>
</dbReference>
<gene>
    <name evidence="2" type="ORF">HMPREF9628_01108</name>
</gene>
<reference evidence="2 3" key="1">
    <citation type="submission" date="2011-08" db="EMBL/GenBank/DDBJ databases">
        <title>The Genome Sequence of Eubacteriaceae bacterium CM5.</title>
        <authorList>
            <consortium name="The Broad Institute Genome Sequencing Platform"/>
            <person name="Earl A."/>
            <person name="Ward D."/>
            <person name="Feldgarden M."/>
            <person name="Gevers D."/>
            <person name="Sizova M."/>
            <person name="Hazen A."/>
            <person name="Epstein S."/>
            <person name="Young S.K."/>
            <person name="Zeng Q."/>
            <person name="Gargeya S."/>
            <person name="Fitzgerald M."/>
            <person name="Haas B."/>
            <person name="Abouelleil A."/>
            <person name="Alvarado L."/>
            <person name="Arachchi H.M."/>
            <person name="Berlin A."/>
            <person name="Brown A."/>
            <person name="Chapman S.B."/>
            <person name="Chen Z."/>
            <person name="Dunbar C."/>
            <person name="Freedman E."/>
            <person name="Gearin G."/>
            <person name="Gellesch M."/>
            <person name="Goldberg J."/>
            <person name="Griggs A."/>
            <person name="Gujja S."/>
            <person name="Heiman D."/>
            <person name="Howarth C."/>
            <person name="Larson L."/>
            <person name="Lui A."/>
            <person name="MacDonald P.J.P."/>
            <person name="Montmayeur A."/>
            <person name="Murphy C."/>
            <person name="Neiman D."/>
            <person name="Pearson M."/>
            <person name="Priest M."/>
            <person name="Roberts A."/>
            <person name="Saif S."/>
            <person name="Shea T."/>
            <person name="Shenoy N."/>
            <person name="Sisk P."/>
            <person name="Stolte C."/>
            <person name="Sykes S."/>
            <person name="Wortman J."/>
            <person name="Nusbaum C."/>
            <person name="Birren B."/>
        </authorList>
    </citation>
    <scope>NUCLEOTIDE SEQUENCE [LARGE SCALE GENOMIC DNA]</scope>
    <source>
        <strain evidence="2 3">CM5</strain>
    </source>
</reference>
<comment type="caution">
    <text evidence="2">The sequence shown here is derived from an EMBL/GenBank/DDBJ whole genome shotgun (WGS) entry which is preliminary data.</text>
</comment>
<dbReference type="RefSeq" id="WP_009529144.1">
    <property type="nucleotide sequence ID" value="NZ_JH414603.1"/>
</dbReference>
<dbReference type="AlphaFoldDB" id="G9XAU1"/>
<dbReference type="Pfam" id="PF26154">
    <property type="entry name" value="DUF8042"/>
    <property type="match status" value="1"/>
</dbReference>
<accession>G9XAU1</accession>
<protein>
    <recommendedName>
        <fullName evidence="1">DUF8042 domain-containing protein</fullName>
    </recommendedName>
</protein>
<evidence type="ECO:0000313" key="3">
    <source>
        <dbReference type="Proteomes" id="UP000003379"/>
    </source>
</evidence>
<evidence type="ECO:0000259" key="1">
    <source>
        <dbReference type="Pfam" id="PF26154"/>
    </source>
</evidence>
<proteinExistence type="predicted"/>
<dbReference type="HOGENOM" id="CLU_165982_0_0_9"/>
<feature type="domain" description="DUF8042" evidence="1">
    <location>
        <begin position="4"/>
        <end position="112"/>
    </location>
</feature>
<sequence>MDKDKKELLESIDDYTSNLIEAIPIIIKNCREQKSEAVNFNLIDLSDGLIWLNDAIKLTFDIHNIEMVFLTGVCEDLIEAMMNKDYFLIADILEYELMSAIEKINGIITKIIADVE</sequence>
<organism evidence="2 3">
    <name type="scientific">Peptoanaerobacter stomatis</name>
    <dbReference type="NCBI Taxonomy" id="796937"/>
    <lineage>
        <taxon>Bacteria</taxon>
        <taxon>Bacillati</taxon>
        <taxon>Bacillota</taxon>
        <taxon>Clostridia</taxon>
        <taxon>Peptostreptococcales</taxon>
        <taxon>Filifactoraceae</taxon>
        <taxon>Peptoanaerobacter</taxon>
    </lineage>
</organism>